<dbReference type="AlphaFoldDB" id="A0AAE3VTZ2"/>
<comment type="caution">
    <text evidence="8">The sequence shown here is derived from an EMBL/GenBank/DDBJ whole genome shotgun (WGS) entry which is preliminary data.</text>
</comment>
<evidence type="ECO:0000256" key="3">
    <source>
        <dbReference type="ARBA" id="ARBA00022475"/>
    </source>
</evidence>
<dbReference type="GO" id="GO:0006605">
    <property type="term" value="P:protein targeting"/>
    <property type="evidence" value="ECO:0007669"/>
    <property type="project" value="InterPro"/>
</dbReference>
<dbReference type="PANTHER" id="PTHR30065:SF1">
    <property type="entry name" value="SURFACE PRESENTATION OF ANTIGENS PROTEIN SPAR"/>
    <property type="match status" value="1"/>
</dbReference>
<keyword evidence="6 7" id="KW-0472">Membrane</keyword>
<protein>
    <submittedName>
        <fullName evidence="8">Flagellar biosynthetic protein FliR</fullName>
    </submittedName>
</protein>
<dbReference type="InterPro" id="IPR002010">
    <property type="entry name" value="T3SS_IM_R"/>
</dbReference>
<keyword evidence="8" id="KW-0969">Cilium</keyword>
<sequence length="251" mass="26297">MSELASETVFTALLVFCRIGGCLLIAPGLSSMRMPMQVRLFLAVAISLALTPVLYPIVRPATGDGSPSGLLLAIASETGIGFMIGFLARIFFMALQTLAIAAAQFVGLGGMFGGISDESGPLPSTALLFTMTAVAMVFASDQHWVLLAGLVDSYGVLPPGGGFSARLGLVDVADQLADAFMLTLRITSPFLIYSVVVNFAIGITNKLTPQIPIFFIAMPFVTAGGLLLLFFTIKEALIVFSSAFGAWLAMG</sequence>
<evidence type="ECO:0000256" key="4">
    <source>
        <dbReference type="ARBA" id="ARBA00022692"/>
    </source>
</evidence>
<name>A0AAE3VTZ2_9HYPH</name>
<evidence type="ECO:0000256" key="1">
    <source>
        <dbReference type="ARBA" id="ARBA00004651"/>
    </source>
</evidence>
<evidence type="ECO:0000313" key="9">
    <source>
        <dbReference type="Proteomes" id="UP001229244"/>
    </source>
</evidence>
<keyword evidence="4 7" id="KW-0812">Transmembrane</keyword>
<dbReference type="PANTHER" id="PTHR30065">
    <property type="entry name" value="FLAGELLAR BIOSYNTHETIC PROTEIN FLIR"/>
    <property type="match status" value="1"/>
</dbReference>
<keyword evidence="8" id="KW-0282">Flagellum</keyword>
<evidence type="ECO:0000256" key="7">
    <source>
        <dbReference type="SAM" id="Phobius"/>
    </source>
</evidence>
<feature type="transmembrane region" description="Helical" evidence="7">
    <location>
        <begin position="38"/>
        <end position="58"/>
    </location>
</feature>
<evidence type="ECO:0000256" key="6">
    <source>
        <dbReference type="ARBA" id="ARBA00023136"/>
    </source>
</evidence>
<evidence type="ECO:0000313" key="8">
    <source>
        <dbReference type="EMBL" id="MDQ0317571.1"/>
    </source>
</evidence>
<keyword evidence="9" id="KW-1185">Reference proteome</keyword>
<feature type="transmembrane region" description="Helical" evidence="7">
    <location>
        <begin position="98"/>
        <end position="116"/>
    </location>
</feature>
<feature type="transmembrane region" description="Helical" evidence="7">
    <location>
        <begin position="213"/>
        <end position="233"/>
    </location>
</feature>
<dbReference type="PRINTS" id="PR00953">
    <property type="entry name" value="TYPE3IMRPROT"/>
</dbReference>
<evidence type="ECO:0000256" key="2">
    <source>
        <dbReference type="ARBA" id="ARBA00009772"/>
    </source>
</evidence>
<organism evidence="8 9">
    <name type="scientific">Amorphus orientalis</name>
    <dbReference type="NCBI Taxonomy" id="649198"/>
    <lineage>
        <taxon>Bacteria</taxon>
        <taxon>Pseudomonadati</taxon>
        <taxon>Pseudomonadota</taxon>
        <taxon>Alphaproteobacteria</taxon>
        <taxon>Hyphomicrobiales</taxon>
        <taxon>Amorphaceae</taxon>
        <taxon>Amorphus</taxon>
    </lineage>
</organism>
<feature type="transmembrane region" description="Helical" evidence="7">
    <location>
        <begin position="122"/>
        <end position="139"/>
    </location>
</feature>
<keyword evidence="5 7" id="KW-1133">Transmembrane helix</keyword>
<dbReference type="Pfam" id="PF01311">
    <property type="entry name" value="Bac_export_1"/>
    <property type="match status" value="1"/>
</dbReference>
<dbReference type="EMBL" id="JAUSUL010000006">
    <property type="protein sequence ID" value="MDQ0317571.1"/>
    <property type="molecule type" value="Genomic_DNA"/>
</dbReference>
<comment type="similarity">
    <text evidence="2">Belongs to the FliR/MopE/SpaR family.</text>
</comment>
<keyword evidence="3" id="KW-1003">Cell membrane</keyword>
<dbReference type="Proteomes" id="UP001229244">
    <property type="component" value="Unassembled WGS sequence"/>
</dbReference>
<gene>
    <name evidence="8" type="ORF">J2S73_004057</name>
</gene>
<accession>A0AAE3VTZ2</accession>
<comment type="subcellular location">
    <subcellularLocation>
        <location evidence="1">Cell membrane</location>
        <topology evidence="1">Multi-pass membrane protein</topology>
    </subcellularLocation>
</comment>
<dbReference type="RefSeq" id="WP_306887495.1">
    <property type="nucleotide sequence ID" value="NZ_JAUSUL010000006.1"/>
</dbReference>
<evidence type="ECO:0000256" key="5">
    <source>
        <dbReference type="ARBA" id="ARBA00022989"/>
    </source>
</evidence>
<keyword evidence="8" id="KW-0966">Cell projection</keyword>
<proteinExistence type="inferred from homology"/>
<feature type="transmembrane region" description="Helical" evidence="7">
    <location>
        <begin position="190"/>
        <end position="207"/>
    </location>
</feature>
<reference evidence="8" key="1">
    <citation type="submission" date="2023-07" db="EMBL/GenBank/DDBJ databases">
        <title>Genomic Encyclopedia of Type Strains, Phase IV (KMG-IV): sequencing the most valuable type-strain genomes for metagenomic binning, comparative biology and taxonomic classification.</title>
        <authorList>
            <person name="Goeker M."/>
        </authorList>
    </citation>
    <scope>NUCLEOTIDE SEQUENCE</scope>
    <source>
        <strain evidence="8">DSM 21202</strain>
    </source>
</reference>
<feature type="transmembrane region" description="Helical" evidence="7">
    <location>
        <begin position="6"/>
        <end position="26"/>
    </location>
</feature>
<feature type="transmembrane region" description="Helical" evidence="7">
    <location>
        <begin position="70"/>
        <end position="91"/>
    </location>
</feature>
<dbReference type="GO" id="GO:0005886">
    <property type="term" value="C:plasma membrane"/>
    <property type="evidence" value="ECO:0007669"/>
    <property type="project" value="UniProtKB-SubCell"/>
</dbReference>